<dbReference type="Proteomes" id="UP001054837">
    <property type="component" value="Unassembled WGS sequence"/>
</dbReference>
<evidence type="ECO:0000313" key="2">
    <source>
        <dbReference type="EMBL" id="GIY58568.1"/>
    </source>
</evidence>
<evidence type="ECO:0000256" key="1">
    <source>
        <dbReference type="SAM" id="MobiDB-lite"/>
    </source>
</evidence>
<keyword evidence="3" id="KW-1185">Reference proteome</keyword>
<accession>A0AAV4ULB4</accession>
<protein>
    <submittedName>
        <fullName evidence="2">Uncharacterized protein</fullName>
    </submittedName>
</protein>
<gene>
    <name evidence="2" type="ORF">CDAR_607911</name>
</gene>
<evidence type="ECO:0000313" key="3">
    <source>
        <dbReference type="Proteomes" id="UP001054837"/>
    </source>
</evidence>
<feature type="region of interest" description="Disordered" evidence="1">
    <location>
        <begin position="72"/>
        <end position="92"/>
    </location>
</feature>
<dbReference type="EMBL" id="BPLQ01011519">
    <property type="protein sequence ID" value="GIY58568.1"/>
    <property type="molecule type" value="Genomic_DNA"/>
</dbReference>
<name>A0AAV4ULB4_9ARAC</name>
<comment type="caution">
    <text evidence="2">The sequence shown here is derived from an EMBL/GenBank/DDBJ whole genome shotgun (WGS) entry which is preliminary data.</text>
</comment>
<proteinExistence type="predicted"/>
<dbReference type="AlphaFoldDB" id="A0AAV4ULB4"/>
<sequence length="107" mass="12324">MNRFVKSNLPQSCDGSETGTPFNFNLKKTKKFSKNCVKQNDSVVPPEVVFKKADDSGIEKELTTRGRCWKPDPIVRPHEHPRRRVPYHDDQGRRVDEGVGWMLDKKG</sequence>
<organism evidence="2 3">
    <name type="scientific">Caerostris darwini</name>
    <dbReference type="NCBI Taxonomy" id="1538125"/>
    <lineage>
        <taxon>Eukaryota</taxon>
        <taxon>Metazoa</taxon>
        <taxon>Ecdysozoa</taxon>
        <taxon>Arthropoda</taxon>
        <taxon>Chelicerata</taxon>
        <taxon>Arachnida</taxon>
        <taxon>Araneae</taxon>
        <taxon>Araneomorphae</taxon>
        <taxon>Entelegynae</taxon>
        <taxon>Araneoidea</taxon>
        <taxon>Araneidae</taxon>
        <taxon>Caerostris</taxon>
    </lineage>
</organism>
<reference evidence="2 3" key="1">
    <citation type="submission" date="2021-06" db="EMBL/GenBank/DDBJ databases">
        <title>Caerostris darwini draft genome.</title>
        <authorList>
            <person name="Kono N."/>
            <person name="Arakawa K."/>
        </authorList>
    </citation>
    <scope>NUCLEOTIDE SEQUENCE [LARGE SCALE GENOMIC DNA]</scope>
</reference>